<dbReference type="AlphaFoldDB" id="A0A6A8D6J9"/>
<keyword evidence="3" id="KW-1185">Reference proteome</keyword>
<dbReference type="RefSeq" id="WP_153735042.1">
    <property type="nucleotide sequence ID" value="NZ_WJNG01000002.1"/>
</dbReference>
<dbReference type="PANTHER" id="PTHR34322:SF2">
    <property type="entry name" value="TRANSPOSASE IS200-LIKE DOMAIN-CONTAINING PROTEIN"/>
    <property type="match status" value="1"/>
</dbReference>
<dbReference type="Gene3D" id="3.30.70.1290">
    <property type="entry name" value="Transposase IS200-like"/>
    <property type="match status" value="1"/>
</dbReference>
<gene>
    <name evidence="2" type="ORF">GH741_01640</name>
</gene>
<evidence type="ECO:0000259" key="1">
    <source>
        <dbReference type="SMART" id="SM01321"/>
    </source>
</evidence>
<dbReference type="Proteomes" id="UP000799092">
    <property type="component" value="Unassembled WGS sequence"/>
</dbReference>
<dbReference type="GO" id="GO:0004803">
    <property type="term" value="F:transposase activity"/>
    <property type="evidence" value="ECO:0007669"/>
    <property type="project" value="InterPro"/>
</dbReference>
<sequence length="253" mass="29810">MPRKARRKSSNGIYHIMLRGINRQIIFEDDEDRLRLLETINRTKDISGIKIYSYCLMDNHIHLLVRETEETVSKAIKRISASYVYWYNNKYDRCGHLFQDRFKSENVETITYFLTVLRYIHQNPIKAGLTNNVLECKWTSINEYLGHTSLVDVDFSLQFFSSNRSKSLQLFTEYMKQSNDDDCLDYHLRVRMTDSEVKNHMIDLGVLNSSILQQMEKKKKNAIILELKQIEGVSVRQLSRITGISKSVIDRVR</sequence>
<dbReference type="InterPro" id="IPR036515">
    <property type="entry name" value="Transposase_17_sf"/>
</dbReference>
<reference evidence="2" key="1">
    <citation type="submission" date="2019-11" db="EMBL/GenBank/DDBJ databases">
        <authorList>
            <person name="Li J."/>
        </authorList>
    </citation>
    <scope>NUCLEOTIDE SEQUENCE</scope>
    <source>
        <strain evidence="2">B6B</strain>
    </source>
</reference>
<dbReference type="InterPro" id="IPR002686">
    <property type="entry name" value="Transposase_17"/>
</dbReference>
<evidence type="ECO:0000313" key="3">
    <source>
        <dbReference type="Proteomes" id="UP000799092"/>
    </source>
</evidence>
<dbReference type="SUPFAM" id="SSF143422">
    <property type="entry name" value="Transposase IS200-like"/>
    <property type="match status" value="1"/>
</dbReference>
<organism evidence="2 3">
    <name type="scientific">Aquibacillus halophilus</name>
    <dbReference type="NCBI Taxonomy" id="930132"/>
    <lineage>
        <taxon>Bacteria</taxon>
        <taxon>Bacillati</taxon>
        <taxon>Bacillota</taxon>
        <taxon>Bacilli</taxon>
        <taxon>Bacillales</taxon>
        <taxon>Bacillaceae</taxon>
        <taxon>Aquibacillus</taxon>
    </lineage>
</organism>
<proteinExistence type="predicted"/>
<dbReference type="PANTHER" id="PTHR34322">
    <property type="entry name" value="TRANSPOSASE, Y1_TNP DOMAIN-CONTAINING"/>
    <property type="match status" value="1"/>
</dbReference>
<dbReference type="GO" id="GO:0006313">
    <property type="term" value="P:DNA transposition"/>
    <property type="evidence" value="ECO:0007669"/>
    <property type="project" value="InterPro"/>
</dbReference>
<feature type="domain" description="Transposase IS200-like" evidence="1">
    <location>
        <begin position="9"/>
        <end position="123"/>
    </location>
</feature>
<accession>A0A6A8D6J9</accession>
<dbReference type="Pfam" id="PF01797">
    <property type="entry name" value="Y1_Tnp"/>
    <property type="match status" value="1"/>
</dbReference>
<comment type="caution">
    <text evidence="2">The sequence shown here is derived from an EMBL/GenBank/DDBJ whole genome shotgun (WGS) entry which is preliminary data.</text>
</comment>
<dbReference type="GO" id="GO:0003677">
    <property type="term" value="F:DNA binding"/>
    <property type="evidence" value="ECO:0007669"/>
    <property type="project" value="InterPro"/>
</dbReference>
<evidence type="ECO:0000313" key="2">
    <source>
        <dbReference type="EMBL" id="MRH41373.1"/>
    </source>
</evidence>
<dbReference type="SMART" id="SM01321">
    <property type="entry name" value="Y1_Tnp"/>
    <property type="match status" value="1"/>
</dbReference>
<dbReference type="EMBL" id="WJNG01000002">
    <property type="protein sequence ID" value="MRH41373.1"/>
    <property type="molecule type" value="Genomic_DNA"/>
</dbReference>
<dbReference type="OrthoDB" id="9788881at2"/>
<protein>
    <submittedName>
        <fullName evidence="2">Transposase</fullName>
    </submittedName>
</protein>
<name>A0A6A8D6J9_9BACI</name>